<dbReference type="GO" id="GO:0030655">
    <property type="term" value="P:beta-lactam antibiotic catabolic process"/>
    <property type="evidence" value="ECO:0007669"/>
    <property type="project" value="InterPro"/>
</dbReference>
<dbReference type="Proteomes" id="UP000824072">
    <property type="component" value="Unassembled WGS sequence"/>
</dbReference>
<protein>
    <submittedName>
        <fullName evidence="2">Serine hydrolase</fullName>
    </submittedName>
</protein>
<name>A0A9D1LBK2_9FIRM</name>
<keyword evidence="2" id="KW-0378">Hydrolase</keyword>
<sequence>MQGDREILESLEKLPGKISLYYRPLDGASPALEFQAQTPVVAASVIKLPILIEAFRQREEGLVDFGEEFVLREEDKMPSCGALNYLQAGLKISMRDLAVLMIILSDNTATNLLIDRLGMEAVNATLSSLGAQGSRLRRKLFDAEAAERGLQNTVTARDMGQILEEMYFARIVSPRASEEMLQILSDQQLNGKIPFFLKQDGVRIAHKTGEDGGITHDVGIVFAKRPFVLCMLCEQTIVPEAERLMQEVARAFYRRANA</sequence>
<dbReference type="PANTHER" id="PTHR35333">
    <property type="entry name" value="BETA-LACTAMASE"/>
    <property type="match status" value="1"/>
</dbReference>
<dbReference type="InterPro" id="IPR000871">
    <property type="entry name" value="Beta-lactam_class-A"/>
</dbReference>
<dbReference type="PANTHER" id="PTHR35333:SF4">
    <property type="entry name" value="SLR0121 PROTEIN"/>
    <property type="match status" value="1"/>
</dbReference>
<proteinExistence type="predicted"/>
<evidence type="ECO:0000259" key="1">
    <source>
        <dbReference type="Pfam" id="PF13354"/>
    </source>
</evidence>
<organism evidence="2 3">
    <name type="scientific">Candidatus Pullichristensenella excrementigallinarum</name>
    <dbReference type="NCBI Taxonomy" id="2840907"/>
    <lineage>
        <taxon>Bacteria</taxon>
        <taxon>Bacillati</taxon>
        <taxon>Bacillota</taxon>
        <taxon>Clostridia</taxon>
        <taxon>Candidatus Pullichristensenella</taxon>
    </lineage>
</organism>
<dbReference type="Gene3D" id="3.40.710.10">
    <property type="entry name" value="DD-peptidase/beta-lactamase superfamily"/>
    <property type="match status" value="1"/>
</dbReference>
<dbReference type="GO" id="GO:0046677">
    <property type="term" value="P:response to antibiotic"/>
    <property type="evidence" value="ECO:0007669"/>
    <property type="project" value="InterPro"/>
</dbReference>
<evidence type="ECO:0000313" key="3">
    <source>
        <dbReference type="Proteomes" id="UP000824072"/>
    </source>
</evidence>
<dbReference type="GO" id="GO:0008800">
    <property type="term" value="F:beta-lactamase activity"/>
    <property type="evidence" value="ECO:0007669"/>
    <property type="project" value="InterPro"/>
</dbReference>
<evidence type="ECO:0000313" key="2">
    <source>
        <dbReference type="EMBL" id="HIU34543.1"/>
    </source>
</evidence>
<comment type="caution">
    <text evidence="2">The sequence shown here is derived from an EMBL/GenBank/DDBJ whole genome shotgun (WGS) entry which is preliminary data.</text>
</comment>
<reference evidence="2" key="1">
    <citation type="submission" date="2020-10" db="EMBL/GenBank/DDBJ databases">
        <authorList>
            <person name="Gilroy R."/>
        </authorList>
    </citation>
    <scope>NUCLEOTIDE SEQUENCE</scope>
    <source>
        <strain evidence="2">ChiHcec3-11533</strain>
    </source>
</reference>
<dbReference type="SUPFAM" id="SSF56601">
    <property type="entry name" value="beta-lactamase/transpeptidase-like"/>
    <property type="match status" value="1"/>
</dbReference>
<feature type="domain" description="Beta-lactamase class A catalytic" evidence="1">
    <location>
        <begin position="20"/>
        <end position="232"/>
    </location>
</feature>
<dbReference type="EMBL" id="DVMU01000184">
    <property type="protein sequence ID" value="HIU34543.1"/>
    <property type="molecule type" value="Genomic_DNA"/>
</dbReference>
<dbReference type="InterPro" id="IPR045155">
    <property type="entry name" value="Beta-lactam_cat"/>
</dbReference>
<dbReference type="AlphaFoldDB" id="A0A9D1LBK2"/>
<reference evidence="2" key="2">
    <citation type="journal article" date="2021" name="PeerJ">
        <title>Extensive microbial diversity within the chicken gut microbiome revealed by metagenomics and culture.</title>
        <authorList>
            <person name="Gilroy R."/>
            <person name="Ravi A."/>
            <person name="Getino M."/>
            <person name="Pursley I."/>
            <person name="Horton D.L."/>
            <person name="Alikhan N.F."/>
            <person name="Baker D."/>
            <person name="Gharbi K."/>
            <person name="Hall N."/>
            <person name="Watson M."/>
            <person name="Adriaenssens E.M."/>
            <person name="Foster-Nyarko E."/>
            <person name="Jarju S."/>
            <person name="Secka A."/>
            <person name="Antonio M."/>
            <person name="Oren A."/>
            <person name="Chaudhuri R.R."/>
            <person name="La Ragione R."/>
            <person name="Hildebrand F."/>
            <person name="Pallen M.J."/>
        </authorList>
    </citation>
    <scope>NUCLEOTIDE SEQUENCE</scope>
    <source>
        <strain evidence="2">ChiHcec3-11533</strain>
    </source>
</reference>
<accession>A0A9D1LBK2</accession>
<dbReference type="InterPro" id="IPR012338">
    <property type="entry name" value="Beta-lactam/transpept-like"/>
</dbReference>
<gene>
    <name evidence="2" type="ORF">IAB02_08270</name>
</gene>
<dbReference type="Pfam" id="PF13354">
    <property type="entry name" value="Beta-lactamase2"/>
    <property type="match status" value="1"/>
</dbReference>